<dbReference type="Pfam" id="PF02666">
    <property type="entry name" value="PS_Dcarbxylase"/>
    <property type="match status" value="1"/>
</dbReference>
<dbReference type="Proteomes" id="UP000261620">
    <property type="component" value="Unplaced"/>
</dbReference>
<keyword evidence="6 16" id="KW-0210">Decarboxylase</keyword>
<keyword evidence="16" id="KW-0999">Mitochondrion inner membrane</keyword>
<feature type="modified residue" description="Pyruvic acid (Ser); by autocatalysis" evidence="16">
    <location>
        <position position="419"/>
    </location>
</feature>
<feature type="active site" description="Charge relay system; for autoendoproteolytic cleavage activity" evidence="16">
    <location>
        <position position="240"/>
    </location>
</feature>
<evidence type="ECO:0000256" key="16">
    <source>
        <dbReference type="HAMAP-Rule" id="MF_03208"/>
    </source>
</evidence>
<comment type="pathway">
    <text evidence="14">Phospholipid metabolism; phosphatidylethanolamine biosynthesis.</text>
</comment>
<feature type="active site" description="Charge relay system; for autoendoproteolytic cleavage activity" evidence="16">
    <location>
        <position position="310"/>
    </location>
</feature>
<accession>A0A3Q3XAB8</accession>
<evidence type="ECO:0000256" key="5">
    <source>
        <dbReference type="ARBA" id="ARBA00022692"/>
    </source>
</evidence>
<protein>
    <recommendedName>
        <fullName evidence="16">Phosphatidylserine decarboxylase proenzyme, mitochondrial</fullName>
        <ecNumber evidence="16">4.1.1.65</ecNumber>
    </recommendedName>
    <component>
        <recommendedName>
            <fullName evidence="16">Phosphatidylserine decarboxylase beta chain</fullName>
        </recommendedName>
    </component>
    <component>
        <recommendedName>
            <fullName evidence="16">Phosphatidylserine decarboxylase alpha chain</fullName>
        </recommendedName>
    </component>
</protein>
<comment type="PTM">
    <text evidence="16">Is synthesized initially as an inactive proenzyme. Formation of the active enzyme involves a self-maturation process in which the active site pyruvoyl group is generated from an internal serine residue via an autocatalytic post-translational modification. Two non-identical subunits are generated from the proenzyme in this reaction, and the pyruvate is formed at the N-terminus of the alpha chain, which is derived from the carboxyl end of the proenzyme. The autoendoproteolytic cleavage occurs by a canonical serine protease mechanism, in which the side chain hydroxyl group of the serine supplies its oxygen atom to form the C-terminus of the beta chain, while the remainder of the serine residue undergoes an oxidative deamination to produce ammonia and the pyruvoyl prosthetic group on the alpha chain. During this reaction, the Ser that is part of the protease active site of the proenzyme becomes the pyruvoyl prosthetic group, which constitutes an essential element of the active site of the mature decarboxylase.</text>
</comment>
<evidence type="ECO:0000256" key="9">
    <source>
        <dbReference type="ARBA" id="ARBA00023136"/>
    </source>
</evidence>
<dbReference type="PANTHER" id="PTHR10067">
    <property type="entry name" value="PHOSPHATIDYLSERINE DECARBOXYLASE"/>
    <property type="match status" value="1"/>
</dbReference>
<evidence type="ECO:0000256" key="3">
    <source>
        <dbReference type="ARBA" id="ARBA00022516"/>
    </source>
</evidence>
<dbReference type="GO" id="GO:0016540">
    <property type="term" value="P:protein autoprocessing"/>
    <property type="evidence" value="ECO:0007669"/>
    <property type="project" value="UniProtKB-UniRule"/>
</dbReference>
<feature type="active site" description="Schiff-base intermediate with substrate; via pyruvic acid; for decarboxylase activity" evidence="16">
    <location>
        <position position="419"/>
    </location>
</feature>
<evidence type="ECO:0000256" key="17">
    <source>
        <dbReference type="SAM" id="Phobius"/>
    </source>
</evidence>
<dbReference type="GO" id="GO:0005811">
    <property type="term" value="C:lipid droplet"/>
    <property type="evidence" value="ECO:0007669"/>
    <property type="project" value="UniProtKB-SubCell"/>
</dbReference>
<feature type="topological domain" description="Mitochondrial matrix" evidence="16">
    <location>
        <begin position="1"/>
        <end position="93"/>
    </location>
</feature>
<evidence type="ECO:0000256" key="13">
    <source>
        <dbReference type="ARBA" id="ARBA00023317"/>
    </source>
</evidence>
<dbReference type="PANTHER" id="PTHR10067:SF6">
    <property type="entry name" value="PHOSPHATIDYLSERINE DECARBOXYLASE PROENZYME, MITOCHONDRIAL"/>
    <property type="match status" value="1"/>
</dbReference>
<comment type="catalytic activity">
    <reaction evidence="16">
        <text>a 1,2-diacyl-sn-glycero-3-phospho-L-serine + H(+) = a 1,2-diacyl-sn-glycero-3-phosphoethanolamine + CO2</text>
        <dbReference type="Rhea" id="RHEA:20828"/>
        <dbReference type="ChEBI" id="CHEBI:15378"/>
        <dbReference type="ChEBI" id="CHEBI:16526"/>
        <dbReference type="ChEBI" id="CHEBI:57262"/>
        <dbReference type="ChEBI" id="CHEBI:64612"/>
        <dbReference type="EC" id="4.1.1.65"/>
    </reaction>
</comment>
<feature type="transmembrane region" description="Helical" evidence="17">
    <location>
        <begin position="67"/>
        <end position="83"/>
    </location>
</feature>
<evidence type="ECO:0000256" key="6">
    <source>
        <dbReference type="ARBA" id="ARBA00022793"/>
    </source>
</evidence>
<keyword evidence="11 16" id="KW-0456">Lyase</keyword>
<evidence type="ECO:0000256" key="12">
    <source>
        <dbReference type="ARBA" id="ARBA00023264"/>
    </source>
</evidence>
<evidence type="ECO:0000256" key="7">
    <source>
        <dbReference type="ARBA" id="ARBA00022989"/>
    </source>
</evidence>
<proteinExistence type="inferred from homology"/>
<feature type="chain" id="PRO_5023437981" description="Phosphatidylserine decarboxylase alpha chain" evidence="16">
    <location>
        <begin position="419"/>
        <end position="450"/>
    </location>
</feature>
<evidence type="ECO:0000256" key="15">
    <source>
        <dbReference type="ARBA" id="ARBA00045136"/>
    </source>
</evidence>
<gene>
    <name evidence="16" type="primary">PISD</name>
</gene>
<evidence type="ECO:0000256" key="10">
    <source>
        <dbReference type="ARBA" id="ARBA00023209"/>
    </source>
</evidence>
<feature type="active site" description="Charge relay system; for autoendoproteolytic cleavage activity" evidence="16">
    <location>
        <position position="419"/>
    </location>
</feature>
<dbReference type="AlphaFoldDB" id="A0A3Q3XAB8"/>
<comment type="pathway">
    <text evidence="2">Lipid metabolism.</text>
</comment>
<comment type="similarity">
    <text evidence="16">Belongs to the phosphatidylserine decarboxylase family. PSD-B subfamily. Eukaryotic type I sub-subfamily.</text>
</comment>
<keyword evidence="3 16" id="KW-0444">Lipid biosynthesis</keyword>
<keyword evidence="8 16" id="KW-0443">Lipid metabolism</keyword>
<organism evidence="18 19">
    <name type="scientific">Mola mola</name>
    <name type="common">Ocean sunfish</name>
    <name type="synonym">Tetraodon mola</name>
    <dbReference type="NCBI Taxonomy" id="94237"/>
    <lineage>
        <taxon>Eukaryota</taxon>
        <taxon>Metazoa</taxon>
        <taxon>Chordata</taxon>
        <taxon>Craniata</taxon>
        <taxon>Vertebrata</taxon>
        <taxon>Euteleostomi</taxon>
        <taxon>Actinopterygii</taxon>
        <taxon>Neopterygii</taxon>
        <taxon>Teleostei</taxon>
        <taxon>Neoteleostei</taxon>
        <taxon>Acanthomorphata</taxon>
        <taxon>Eupercaria</taxon>
        <taxon>Tetraodontiformes</taxon>
        <taxon>Molidae</taxon>
        <taxon>Mola</taxon>
    </lineage>
</organism>
<evidence type="ECO:0000256" key="1">
    <source>
        <dbReference type="ARBA" id="ARBA00004502"/>
    </source>
</evidence>
<dbReference type="InterPro" id="IPR033661">
    <property type="entry name" value="PSD_type1_euk"/>
</dbReference>
<dbReference type="UniPathway" id="UPA00558"/>
<dbReference type="InterPro" id="IPR003817">
    <property type="entry name" value="PS_Dcarbxylase"/>
</dbReference>
<name>A0A3Q3XAB8_MOLML</name>
<comment type="subunit">
    <text evidence="16">Heterodimer of a large membrane-associated beta subunit and a small pyruvoyl-containing alpha subunit.</text>
</comment>
<feature type="topological domain" description="Mitochondrial intermembrane" evidence="16">
    <location>
        <begin position="113"/>
        <end position="450"/>
    </location>
</feature>
<keyword evidence="5 16" id="KW-0812">Transmembrane</keyword>
<sequence length="450" mass="51147">MTYTAASHRGGNQDVSCRPSLFTGTPVIHSSLLHCPRFDRVWSFCSFFVIFLLSVLFASCQISSKNIFFIHSFFFLIFSQFLFFLPQCPRHRSHLSLRLIIIIRLQAPRLALRRRLNALSGGVSRPTPWRRRPIAFLCYVLSASALRPLANRVRVDVALYRSFPTRLLSRVWGRLNGVDLPSWLRKPVFSLYIWTFGVNMQEAAVEDLHHYRNLGEFFRRRLKPAVRPLCASSCLISPADGRILHFGRVKNSEVEQVKGVTYSLENFLGPQKRQGNDSSLSFRDLLLSSPDNDLFHVVVYLAPGDYHCFHSPTDWRVDLRRHFPGSLMSVNPGVARLVKELFCLNERVALTGQWEHGFFSLTAVGATNVGSIKIYFDQELQTNAPRYTKGAFYDRSYFAMDNQALNARGAAVGEFNLGSTIVLLFEAPKDFSFNLQPGQRIRVGEGLGSL</sequence>
<keyword evidence="12 16" id="KW-1208">Phospholipid metabolism</keyword>
<evidence type="ECO:0000313" key="19">
    <source>
        <dbReference type="Proteomes" id="UP000261620"/>
    </source>
</evidence>
<feature type="chain" id="PRO_5023437980" description="Phosphatidylserine decarboxylase beta chain" evidence="16">
    <location>
        <begin position="1"/>
        <end position="418"/>
    </location>
</feature>
<dbReference type="GO" id="GO:0006646">
    <property type="term" value="P:phosphatidylethanolamine biosynthetic process"/>
    <property type="evidence" value="ECO:0007669"/>
    <property type="project" value="UniProtKB-UniRule"/>
</dbReference>
<dbReference type="HAMAP" id="MF_03208">
    <property type="entry name" value="PS_decarb_PSD_B_type1_euk"/>
    <property type="match status" value="1"/>
</dbReference>
<dbReference type="Ensembl" id="ENSMMOT00000028514.1">
    <property type="protein sequence ID" value="ENSMMOP00000028038.1"/>
    <property type="gene ID" value="ENSMMOG00000021187.1"/>
</dbReference>
<dbReference type="EC" id="4.1.1.65" evidence="16"/>
<evidence type="ECO:0000256" key="14">
    <source>
        <dbReference type="ARBA" id="ARBA00024326"/>
    </source>
</evidence>
<reference evidence="18" key="1">
    <citation type="submission" date="2025-08" db="UniProtKB">
        <authorList>
            <consortium name="Ensembl"/>
        </authorList>
    </citation>
    <scope>IDENTIFICATION</scope>
</reference>
<comment type="subcellular location">
    <subcellularLocation>
        <location evidence="1">Lipid droplet</location>
    </subcellularLocation>
</comment>
<evidence type="ECO:0000313" key="18">
    <source>
        <dbReference type="Ensembl" id="ENSMMOP00000028038.1"/>
    </source>
</evidence>
<feature type="transmembrane region" description="Helical" evidence="17">
    <location>
        <begin position="41"/>
        <end position="60"/>
    </location>
</feature>
<keyword evidence="4" id="KW-0551">Lipid droplet</keyword>
<dbReference type="GO" id="GO:0004609">
    <property type="term" value="F:phosphatidylserine decarboxylase activity"/>
    <property type="evidence" value="ECO:0007669"/>
    <property type="project" value="UniProtKB-UniRule"/>
</dbReference>
<feature type="site" description="Cleavage (non-hydrolytic); by autocatalysis" evidence="16">
    <location>
        <begin position="418"/>
        <end position="419"/>
    </location>
</feature>
<keyword evidence="16" id="KW-0865">Zymogen</keyword>
<comment type="cofactor">
    <cofactor evidence="16">
        <name>pyruvate</name>
        <dbReference type="ChEBI" id="CHEBI:15361"/>
    </cofactor>
    <text evidence="16">Binds 1 pyruvoyl group covalently per subunit.</text>
</comment>
<evidence type="ECO:0000256" key="4">
    <source>
        <dbReference type="ARBA" id="ARBA00022677"/>
    </source>
</evidence>
<dbReference type="InterPro" id="IPR033177">
    <property type="entry name" value="PSD-B"/>
</dbReference>
<keyword evidence="9 16" id="KW-0472">Membrane</keyword>
<dbReference type="GO" id="GO:0005743">
    <property type="term" value="C:mitochondrial inner membrane"/>
    <property type="evidence" value="ECO:0007669"/>
    <property type="project" value="UniProtKB-SubCell"/>
</dbReference>
<keyword evidence="16" id="KW-0496">Mitochondrion</keyword>
<evidence type="ECO:0000256" key="8">
    <source>
        <dbReference type="ARBA" id="ARBA00023098"/>
    </source>
</evidence>
<reference evidence="18" key="2">
    <citation type="submission" date="2025-09" db="UniProtKB">
        <authorList>
            <consortium name="Ensembl"/>
        </authorList>
    </citation>
    <scope>IDENTIFICATION</scope>
</reference>
<comment type="subcellular location">
    <molecule>Phosphatidylserine decarboxylase beta chain</molecule>
    <subcellularLocation>
        <location evidence="16">Mitochondrion inner membrane</location>
        <topology evidence="16">Single-pass membrane protein</topology>
        <orientation evidence="16">Intermembrane side</orientation>
    </subcellularLocation>
</comment>
<keyword evidence="19" id="KW-1185">Reference proteome</keyword>
<evidence type="ECO:0000256" key="11">
    <source>
        <dbReference type="ARBA" id="ARBA00023239"/>
    </source>
</evidence>
<keyword evidence="7 16" id="KW-1133">Transmembrane helix</keyword>
<dbReference type="STRING" id="94237.ENSMMOP00000028038"/>
<keyword evidence="13 16" id="KW-0670">Pyruvate</keyword>
<keyword evidence="10 16" id="KW-0594">Phospholipid biosynthesis</keyword>
<comment type="subcellular location">
    <molecule>Phosphatidylserine decarboxylase alpha chain</molecule>
    <subcellularLocation>
        <location evidence="16">Mitochondrion inner membrane</location>
        <topology evidence="16">Peripheral membrane protein</topology>
        <orientation evidence="16">Intermembrane side</orientation>
    </subcellularLocation>
    <text evidence="16">Anchored to the mitochondrial inner membrane through its interaction with the integral membrane beta chain.</text>
</comment>
<comment type="function">
    <text evidence="15">Catalyzes the formation of phosphatidylethanolamine (PtdEtn) from phosphatidylserine (PtdSer). Plays a central role in phospholipid metabolism and in the interorganelle trafficking of phosphatidylserine. May be involved in lipid droplet biogenesis at the endoplasmic reticulum membrane.</text>
</comment>
<dbReference type="NCBIfam" id="TIGR00163">
    <property type="entry name" value="PS_decarb"/>
    <property type="match status" value="1"/>
</dbReference>
<dbReference type="OMA" id="KDYHHYH"/>
<evidence type="ECO:0000256" key="2">
    <source>
        <dbReference type="ARBA" id="ARBA00005189"/>
    </source>
</evidence>